<dbReference type="InterPro" id="IPR036291">
    <property type="entry name" value="NAD(P)-bd_dom_sf"/>
</dbReference>
<dbReference type="SUPFAM" id="SSF50129">
    <property type="entry name" value="GroES-like"/>
    <property type="match status" value="1"/>
</dbReference>
<dbReference type="GeneID" id="63690833"/>
<dbReference type="Gene3D" id="3.90.180.10">
    <property type="entry name" value="Medium-chain alcohol dehydrogenases, catalytic domain"/>
    <property type="match status" value="1"/>
</dbReference>
<dbReference type="InterPro" id="IPR014189">
    <property type="entry name" value="Quinone_OxRdtase_PIG3"/>
</dbReference>
<dbReference type="InterPro" id="IPR013149">
    <property type="entry name" value="ADH-like_C"/>
</dbReference>
<evidence type="ECO:0000256" key="2">
    <source>
        <dbReference type="ARBA" id="ARBA00023002"/>
    </source>
</evidence>
<dbReference type="AlphaFoldDB" id="M5GE32"/>
<dbReference type="InterPro" id="IPR013154">
    <property type="entry name" value="ADH-like_N"/>
</dbReference>
<dbReference type="CDD" id="cd05276">
    <property type="entry name" value="p53_inducible_oxidoreductase"/>
    <property type="match status" value="1"/>
</dbReference>
<gene>
    <name evidence="4" type="ORF">DACRYDRAFT_65062</name>
</gene>
<dbReference type="InterPro" id="IPR011032">
    <property type="entry name" value="GroES-like_sf"/>
</dbReference>
<evidence type="ECO:0000313" key="4">
    <source>
        <dbReference type="EMBL" id="EJU02933.1"/>
    </source>
</evidence>
<evidence type="ECO:0000313" key="5">
    <source>
        <dbReference type="Proteomes" id="UP000030653"/>
    </source>
</evidence>
<dbReference type="Gene3D" id="3.40.50.720">
    <property type="entry name" value="NAD(P)-binding Rossmann-like Domain"/>
    <property type="match status" value="1"/>
</dbReference>
<dbReference type="GO" id="GO:0070402">
    <property type="term" value="F:NADPH binding"/>
    <property type="evidence" value="ECO:0007669"/>
    <property type="project" value="TreeGrafter"/>
</dbReference>
<dbReference type="OrthoDB" id="203908at2759"/>
<dbReference type="InterPro" id="IPR020843">
    <property type="entry name" value="ER"/>
</dbReference>
<keyword evidence="2" id="KW-0560">Oxidoreductase</keyword>
<keyword evidence="1" id="KW-0521">NADP</keyword>
<protein>
    <submittedName>
        <fullName evidence="4">Quinone oxidoreductase</fullName>
    </submittedName>
</protein>
<dbReference type="NCBIfam" id="TIGR02824">
    <property type="entry name" value="quinone_pig3"/>
    <property type="match status" value="1"/>
</dbReference>
<dbReference type="Pfam" id="PF08240">
    <property type="entry name" value="ADH_N"/>
    <property type="match status" value="1"/>
</dbReference>
<dbReference type="SUPFAM" id="SSF51735">
    <property type="entry name" value="NAD(P)-binding Rossmann-fold domains"/>
    <property type="match status" value="1"/>
</dbReference>
<proteinExistence type="predicted"/>
<dbReference type="EMBL" id="JH795860">
    <property type="protein sequence ID" value="EJU02933.1"/>
    <property type="molecule type" value="Genomic_DNA"/>
</dbReference>
<dbReference type="STRING" id="1858805.M5GE32"/>
<sequence length="337" mass="36274">MRAVLIKGGIGSADDLYIGNYENPTPSKGEILVKIVAAGVNRLDIMQRSRGPPALPSASKDILGVEFSGRVEGLGEGVSDFQIGDEVLGLAPGAAYAEYITVRSGTVMKKPADLGFVEAASIPEVWFTAFQAIVLIAHVTANDTVLVHAGASGVGLAAIQLARFLGVKTVYATAGSDEKANFLSSIKNGASHAVNYKKQDFAVEIDKATNGKGVDVIVDFVGQDYFSRNINLLRTDGRLVLLATLSGKEIPNVDLGPILYKRIHIGGSTLRTRSLEYQAKLTSRFVDEVLPYIKGETVEESPLKTYLYTVYPWQDVAEAHKDMEANKNTGKIMLRIV</sequence>
<dbReference type="Pfam" id="PF00107">
    <property type="entry name" value="ADH_zinc_N"/>
    <property type="match status" value="1"/>
</dbReference>
<feature type="domain" description="Enoyl reductase (ER)" evidence="3">
    <location>
        <begin position="11"/>
        <end position="334"/>
    </location>
</feature>
<dbReference type="PANTHER" id="PTHR48106:SF18">
    <property type="entry name" value="QUINONE OXIDOREDUCTASE PIG3"/>
    <property type="match status" value="1"/>
</dbReference>
<accession>M5GE32</accession>
<dbReference type="SMART" id="SM00829">
    <property type="entry name" value="PKS_ER"/>
    <property type="match status" value="1"/>
</dbReference>
<evidence type="ECO:0000259" key="3">
    <source>
        <dbReference type="SMART" id="SM00829"/>
    </source>
</evidence>
<reference evidence="4 5" key="1">
    <citation type="journal article" date="2012" name="Science">
        <title>The Paleozoic origin of enzymatic lignin decomposition reconstructed from 31 fungal genomes.</title>
        <authorList>
            <person name="Floudas D."/>
            <person name="Binder M."/>
            <person name="Riley R."/>
            <person name="Barry K."/>
            <person name="Blanchette R.A."/>
            <person name="Henrissat B."/>
            <person name="Martinez A.T."/>
            <person name="Otillar R."/>
            <person name="Spatafora J.W."/>
            <person name="Yadav J.S."/>
            <person name="Aerts A."/>
            <person name="Benoit I."/>
            <person name="Boyd A."/>
            <person name="Carlson A."/>
            <person name="Copeland A."/>
            <person name="Coutinho P.M."/>
            <person name="de Vries R.P."/>
            <person name="Ferreira P."/>
            <person name="Findley K."/>
            <person name="Foster B."/>
            <person name="Gaskell J."/>
            <person name="Glotzer D."/>
            <person name="Gorecki P."/>
            <person name="Heitman J."/>
            <person name="Hesse C."/>
            <person name="Hori C."/>
            <person name="Igarashi K."/>
            <person name="Jurgens J.A."/>
            <person name="Kallen N."/>
            <person name="Kersten P."/>
            <person name="Kohler A."/>
            <person name="Kuees U."/>
            <person name="Kumar T.K.A."/>
            <person name="Kuo A."/>
            <person name="LaButti K."/>
            <person name="Larrondo L.F."/>
            <person name="Lindquist E."/>
            <person name="Ling A."/>
            <person name="Lombard V."/>
            <person name="Lucas S."/>
            <person name="Lundell T."/>
            <person name="Martin R."/>
            <person name="McLaughlin D.J."/>
            <person name="Morgenstern I."/>
            <person name="Morin E."/>
            <person name="Murat C."/>
            <person name="Nagy L.G."/>
            <person name="Nolan M."/>
            <person name="Ohm R.A."/>
            <person name="Patyshakuliyeva A."/>
            <person name="Rokas A."/>
            <person name="Ruiz-Duenas F.J."/>
            <person name="Sabat G."/>
            <person name="Salamov A."/>
            <person name="Samejima M."/>
            <person name="Schmutz J."/>
            <person name="Slot J.C."/>
            <person name="St John F."/>
            <person name="Stenlid J."/>
            <person name="Sun H."/>
            <person name="Sun S."/>
            <person name="Syed K."/>
            <person name="Tsang A."/>
            <person name="Wiebenga A."/>
            <person name="Young D."/>
            <person name="Pisabarro A."/>
            <person name="Eastwood D.C."/>
            <person name="Martin F."/>
            <person name="Cullen D."/>
            <person name="Grigoriev I.V."/>
            <person name="Hibbett D.S."/>
        </authorList>
    </citation>
    <scope>NUCLEOTIDE SEQUENCE [LARGE SCALE GENOMIC DNA]</scope>
    <source>
        <strain evidence="4 5">DJM-731 SS1</strain>
    </source>
</reference>
<name>M5GE32_DACPD</name>
<dbReference type="PANTHER" id="PTHR48106">
    <property type="entry name" value="QUINONE OXIDOREDUCTASE PIG3-RELATED"/>
    <property type="match status" value="1"/>
</dbReference>
<dbReference type="OMA" id="WAEVPDP"/>
<dbReference type="RefSeq" id="XP_040629827.1">
    <property type="nucleotide sequence ID" value="XM_040775771.1"/>
</dbReference>
<dbReference type="HOGENOM" id="CLU_026673_3_4_1"/>
<dbReference type="GO" id="GO:0016651">
    <property type="term" value="F:oxidoreductase activity, acting on NAD(P)H"/>
    <property type="evidence" value="ECO:0007669"/>
    <property type="project" value="TreeGrafter"/>
</dbReference>
<dbReference type="Proteomes" id="UP000030653">
    <property type="component" value="Unassembled WGS sequence"/>
</dbReference>
<evidence type="ECO:0000256" key="1">
    <source>
        <dbReference type="ARBA" id="ARBA00022857"/>
    </source>
</evidence>
<keyword evidence="5" id="KW-1185">Reference proteome</keyword>
<organism evidence="4 5">
    <name type="scientific">Dacryopinax primogenitus (strain DJM 731)</name>
    <name type="common">Brown rot fungus</name>
    <dbReference type="NCBI Taxonomy" id="1858805"/>
    <lineage>
        <taxon>Eukaryota</taxon>
        <taxon>Fungi</taxon>
        <taxon>Dikarya</taxon>
        <taxon>Basidiomycota</taxon>
        <taxon>Agaricomycotina</taxon>
        <taxon>Dacrymycetes</taxon>
        <taxon>Dacrymycetales</taxon>
        <taxon>Dacrymycetaceae</taxon>
        <taxon>Dacryopinax</taxon>
    </lineage>
</organism>